<evidence type="ECO:0000313" key="2">
    <source>
        <dbReference type="Proteomes" id="UP001321473"/>
    </source>
</evidence>
<name>A0AAQ4EJF1_AMBAM</name>
<proteinExistence type="predicted"/>
<dbReference type="AlphaFoldDB" id="A0AAQ4EJF1"/>
<dbReference type="EMBL" id="JARKHS020015096">
    <property type="protein sequence ID" value="KAK8774738.1"/>
    <property type="molecule type" value="Genomic_DNA"/>
</dbReference>
<reference evidence="1 2" key="1">
    <citation type="journal article" date="2023" name="Arcadia Sci">
        <title>De novo assembly of a long-read Amblyomma americanum tick genome.</title>
        <authorList>
            <person name="Chou S."/>
            <person name="Poskanzer K.E."/>
            <person name="Rollins M."/>
            <person name="Thuy-Boun P.S."/>
        </authorList>
    </citation>
    <scope>NUCLEOTIDE SEQUENCE [LARGE SCALE GENOMIC DNA]</scope>
    <source>
        <strain evidence="1">F_SG_1</strain>
        <tissue evidence="1">Salivary glands</tissue>
    </source>
</reference>
<dbReference type="Proteomes" id="UP001321473">
    <property type="component" value="Unassembled WGS sequence"/>
</dbReference>
<organism evidence="1 2">
    <name type="scientific">Amblyomma americanum</name>
    <name type="common">Lone star tick</name>
    <dbReference type="NCBI Taxonomy" id="6943"/>
    <lineage>
        <taxon>Eukaryota</taxon>
        <taxon>Metazoa</taxon>
        <taxon>Ecdysozoa</taxon>
        <taxon>Arthropoda</taxon>
        <taxon>Chelicerata</taxon>
        <taxon>Arachnida</taxon>
        <taxon>Acari</taxon>
        <taxon>Parasitiformes</taxon>
        <taxon>Ixodida</taxon>
        <taxon>Ixodoidea</taxon>
        <taxon>Ixodidae</taxon>
        <taxon>Amblyomminae</taxon>
        <taxon>Amblyomma</taxon>
    </lineage>
</organism>
<comment type="caution">
    <text evidence="1">The sequence shown here is derived from an EMBL/GenBank/DDBJ whole genome shotgun (WGS) entry which is preliminary data.</text>
</comment>
<sequence>MDEHQMAHFYFSCRYFTLKPYRRSTQVVLQNVGIDIASWLAASTFQELFNNILRSAVRTGLRSIVAIRTASTSDHVQGRRIFIDVGQDMYHAVGSQDGVLEGFVDDALADLRPQGINTSTLAVTNLDWNITKIVEGFNLSSHFSDMYVKDLPVPSVKGPQQQLTWNKGLADNIERNDTGDVSLRTKLVRARHLKEIGEVIARLHSVDLSLARLYALLLPVVQVVRFFYLLRNSGGHMTAPRLTVDANRTAYGDDFLLNVALAAKVEPFGDNIASVRVEQQLCDTVHYDHDGFVVPSVYLAEDLMHSEAAEPSLDYSVVGFRLLASWVQILVNQDPSYAERLANYRHCVLTKVPEAIFFTEDDPIVDAMLFAPWALDVAFTAAKRQLRELEEEPPQDTGPRDRLFFRRFCHAKCGDPKAALLCNYATRHSEHFNTVFECPPLPYIVR</sequence>
<accession>A0AAQ4EJF1</accession>
<keyword evidence="2" id="KW-1185">Reference proteome</keyword>
<gene>
    <name evidence="1" type="ORF">V5799_010727</name>
</gene>
<evidence type="ECO:0000313" key="1">
    <source>
        <dbReference type="EMBL" id="KAK8774738.1"/>
    </source>
</evidence>
<protein>
    <submittedName>
        <fullName evidence="1">Uncharacterized protein</fullName>
    </submittedName>
</protein>